<dbReference type="EMBL" id="JWZT01004536">
    <property type="protein sequence ID" value="KII63883.1"/>
    <property type="molecule type" value="Genomic_DNA"/>
</dbReference>
<organism evidence="1 2">
    <name type="scientific">Thelohanellus kitauei</name>
    <name type="common">Myxosporean</name>
    <dbReference type="NCBI Taxonomy" id="669202"/>
    <lineage>
        <taxon>Eukaryota</taxon>
        <taxon>Metazoa</taxon>
        <taxon>Cnidaria</taxon>
        <taxon>Myxozoa</taxon>
        <taxon>Myxosporea</taxon>
        <taxon>Bivalvulida</taxon>
        <taxon>Platysporina</taxon>
        <taxon>Myxobolidae</taxon>
        <taxon>Thelohanellus</taxon>
    </lineage>
</organism>
<reference evidence="1 2" key="1">
    <citation type="journal article" date="2014" name="Genome Biol. Evol.">
        <title>The genome of the myxosporean Thelohanellus kitauei shows adaptations to nutrient acquisition within its fish host.</title>
        <authorList>
            <person name="Yang Y."/>
            <person name="Xiong J."/>
            <person name="Zhou Z."/>
            <person name="Huo F."/>
            <person name="Miao W."/>
            <person name="Ran C."/>
            <person name="Liu Y."/>
            <person name="Zhang J."/>
            <person name="Feng J."/>
            <person name="Wang M."/>
            <person name="Wang M."/>
            <person name="Wang L."/>
            <person name="Yao B."/>
        </authorList>
    </citation>
    <scope>NUCLEOTIDE SEQUENCE [LARGE SCALE GENOMIC DNA]</scope>
    <source>
        <strain evidence="1">Wuqing</strain>
    </source>
</reference>
<evidence type="ECO:0000313" key="2">
    <source>
        <dbReference type="Proteomes" id="UP000031668"/>
    </source>
</evidence>
<dbReference type="AlphaFoldDB" id="A0A0C2IEZ1"/>
<keyword evidence="2" id="KW-1185">Reference proteome</keyword>
<proteinExistence type="predicted"/>
<accession>A0A0C2IEZ1</accession>
<comment type="caution">
    <text evidence="1">The sequence shown here is derived from an EMBL/GenBank/DDBJ whole genome shotgun (WGS) entry which is preliminary data.</text>
</comment>
<sequence length="135" mass="15847">MLNACGSDHPAFVIHRLVVETTRNIFQGYRIEELQPYIIPKDDNTPLIQSVVFIFLHNGYLYVIGIPEEEQHYVMMFKFCLKTKGWSRVQQFGERPYIKSLVFSQHKLSLVAVRTSVLETDVQMIHIFLLFGKWI</sequence>
<dbReference type="Proteomes" id="UP000031668">
    <property type="component" value="Unassembled WGS sequence"/>
</dbReference>
<evidence type="ECO:0000313" key="1">
    <source>
        <dbReference type="EMBL" id="KII63883.1"/>
    </source>
</evidence>
<gene>
    <name evidence="1" type="ORF">RF11_05100</name>
</gene>
<name>A0A0C2IEZ1_THEKT</name>
<protein>
    <submittedName>
        <fullName evidence="1">Uncharacterized protein</fullName>
    </submittedName>
</protein>